<dbReference type="InterPro" id="IPR000719">
    <property type="entry name" value="Prot_kinase_dom"/>
</dbReference>
<dbReference type="Gene3D" id="1.10.510.10">
    <property type="entry name" value="Transferase(Phosphotransferase) domain 1"/>
    <property type="match status" value="1"/>
</dbReference>
<keyword evidence="5" id="KW-1133">Transmembrane helix</keyword>
<feature type="signal peptide" evidence="6">
    <location>
        <begin position="1"/>
        <end position="20"/>
    </location>
</feature>
<comment type="similarity">
    <text evidence="1">Belongs to the protein kinase superfamily. STE Ser/Thr protein kinase family. STE20 subfamily.</text>
</comment>
<organism evidence="8 9">
    <name type="scientific">Cryobacterium ruanii</name>
    <dbReference type="NCBI Taxonomy" id="1259197"/>
    <lineage>
        <taxon>Bacteria</taxon>
        <taxon>Bacillati</taxon>
        <taxon>Actinomycetota</taxon>
        <taxon>Actinomycetes</taxon>
        <taxon>Micrococcales</taxon>
        <taxon>Microbacteriaceae</taxon>
        <taxon>Cryobacterium</taxon>
    </lineage>
</organism>
<evidence type="ECO:0000256" key="1">
    <source>
        <dbReference type="ARBA" id="ARBA00008874"/>
    </source>
</evidence>
<evidence type="ECO:0000256" key="5">
    <source>
        <dbReference type="SAM" id="Phobius"/>
    </source>
</evidence>
<sequence>MRRLLHRSASLLLCTNAASAARPTGLLPDHGRVRRRAERPLVSVDDMAWLRPRRSEHAPPRSEAAAAGAMHTDGVVAGHRVIRLLGLGARAAVYLGHSGDGSTVALKVFKADTEPASIELDIAVLTSAAASGLVRLLDVAQLGDGRICLVMERLTGGSLAGYLVNHPRLSPGEIVTLLAPITVALHAMHTGGFTHGGVSQATILLDANGRAVLTGFGAVSHVSNLPRERLGQLRDDYERLGTVLATLCDFLDPSDSHCASAAVLLRRFQGAIHPHQNPPGAERADGGASIGSVLEVFEHDLFDWADAEPLRGFQHATRAAVNALLHEDTAMETAAPQFDGGRRWRTLLISHGVDPIVTAGDNGFADDVTANTTDDFDRSGFDSESDGEFDRALPRGRGGQVGTALRALSGRGRDVLQDLQRKARRGRAFATAVDSVAGSVADSHPLKAAGHALRKRLHGHQRPLLVAALVGAGLLVLALSLFPVPGRAGEAGTARTAGADGTAGTAEIPIAQMSPSADLATDVAGADDTSTDPGDEPPVPHQSDTETQAAIAGDDPVAAVVALLGRRSSCLAAASLICLIGVDQTGSAMLTLDSYDARERQQGGSGRDLADYVGYLPALAERTGDLAVVVLAPIPGKEKGQPASVLVVKGEGGWRLREIFDY</sequence>
<gene>
    <name evidence="8" type="ORF">E3T47_04130</name>
</gene>
<evidence type="ECO:0000313" key="8">
    <source>
        <dbReference type="EMBL" id="TFD67809.1"/>
    </source>
</evidence>
<feature type="transmembrane region" description="Helical" evidence="5">
    <location>
        <begin position="464"/>
        <end position="482"/>
    </location>
</feature>
<protein>
    <recommendedName>
        <fullName evidence="7">Protein kinase domain-containing protein</fullName>
    </recommendedName>
</protein>
<keyword evidence="6" id="KW-0732">Signal</keyword>
<dbReference type="PANTHER" id="PTHR45832">
    <property type="entry name" value="SERINE/THREONINE-PROTEIN KINASE SAMKA-RELATED-RELATED"/>
    <property type="match status" value="1"/>
</dbReference>
<dbReference type="GO" id="GO:0005524">
    <property type="term" value="F:ATP binding"/>
    <property type="evidence" value="ECO:0007669"/>
    <property type="project" value="UniProtKB-KW"/>
</dbReference>
<dbReference type="InterPro" id="IPR011009">
    <property type="entry name" value="Kinase-like_dom_sf"/>
</dbReference>
<dbReference type="PANTHER" id="PTHR45832:SF22">
    <property type="entry name" value="SERINE_THREONINE-PROTEIN KINASE SAMKA-RELATED"/>
    <property type="match status" value="1"/>
</dbReference>
<evidence type="ECO:0000256" key="3">
    <source>
        <dbReference type="ARBA" id="ARBA00022840"/>
    </source>
</evidence>
<dbReference type="AlphaFoldDB" id="A0A4R9AQI2"/>
<dbReference type="Proteomes" id="UP000298154">
    <property type="component" value="Unassembled WGS sequence"/>
</dbReference>
<dbReference type="InterPro" id="IPR051931">
    <property type="entry name" value="PAK3-like"/>
</dbReference>
<keyword evidence="9" id="KW-1185">Reference proteome</keyword>
<keyword evidence="5" id="KW-0472">Membrane</keyword>
<feature type="chain" id="PRO_5020931829" description="Protein kinase domain-containing protein" evidence="6">
    <location>
        <begin position="21"/>
        <end position="662"/>
    </location>
</feature>
<reference evidence="8 9" key="1">
    <citation type="submission" date="2019-03" db="EMBL/GenBank/DDBJ databases">
        <title>Genomics of glacier-inhabiting Cryobacterium strains.</title>
        <authorList>
            <person name="Liu Q."/>
            <person name="Xin Y.-H."/>
        </authorList>
    </citation>
    <scope>NUCLEOTIDE SEQUENCE [LARGE SCALE GENOMIC DNA]</scope>
    <source>
        <strain evidence="8 9">Sr36</strain>
    </source>
</reference>
<dbReference type="EMBL" id="SOHK01000007">
    <property type="protein sequence ID" value="TFD67809.1"/>
    <property type="molecule type" value="Genomic_DNA"/>
</dbReference>
<proteinExistence type="inferred from homology"/>
<feature type="region of interest" description="Disordered" evidence="4">
    <location>
        <begin position="521"/>
        <end position="551"/>
    </location>
</feature>
<evidence type="ECO:0000313" key="9">
    <source>
        <dbReference type="Proteomes" id="UP000298154"/>
    </source>
</evidence>
<accession>A0A4R9AQI2</accession>
<dbReference type="OrthoDB" id="5125808at2"/>
<keyword evidence="5" id="KW-0812">Transmembrane</keyword>
<dbReference type="SMART" id="SM00220">
    <property type="entry name" value="S_TKc"/>
    <property type="match status" value="1"/>
</dbReference>
<keyword evidence="2" id="KW-0547">Nucleotide-binding</keyword>
<dbReference type="Pfam" id="PF00069">
    <property type="entry name" value="Pkinase"/>
    <property type="match status" value="1"/>
</dbReference>
<evidence type="ECO:0000259" key="7">
    <source>
        <dbReference type="PROSITE" id="PS50011"/>
    </source>
</evidence>
<evidence type="ECO:0000256" key="6">
    <source>
        <dbReference type="SAM" id="SignalP"/>
    </source>
</evidence>
<evidence type="ECO:0000256" key="4">
    <source>
        <dbReference type="SAM" id="MobiDB-lite"/>
    </source>
</evidence>
<keyword evidence="3" id="KW-0067">ATP-binding</keyword>
<dbReference type="SUPFAM" id="SSF56112">
    <property type="entry name" value="Protein kinase-like (PK-like)"/>
    <property type="match status" value="1"/>
</dbReference>
<name>A0A4R9AQI2_9MICO</name>
<feature type="domain" description="Protein kinase" evidence="7">
    <location>
        <begin position="79"/>
        <end position="447"/>
    </location>
</feature>
<comment type="caution">
    <text evidence="8">The sequence shown here is derived from an EMBL/GenBank/DDBJ whole genome shotgun (WGS) entry which is preliminary data.</text>
</comment>
<evidence type="ECO:0000256" key="2">
    <source>
        <dbReference type="ARBA" id="ARBA00022741"/>
    </source>
</evidence>
<dbReference type="PROSITE" id="PS50011">
    <property type="entry name" value="PROTEIN_KINASE_DOM"/>
    <property type="match status" value="1"/>
</dbReference>
<dbReference type="GO" id="GO:0004672">
    <property type="term" value="F:protein kinase activity"/>
    <property type="evidence" value="ECO:0007669"/>
    <property type="project" value="InterPro"/>
</dbReference>